<reference evidence="1" key="4">
    <citation type="submission" date="2024-05" db="EMBL/GenBank/DDBJ databases">
        <authorList>
            <person name="Sun Q."/>
            <person name="Zhou Y."/>
        </authorList>
    </citation>
    <scope>NUCLEOTIDE SEQUENCE</scope>
    <source>
        <strain evidence="1">CGMCC 1.15931</strain>
    </source>
</reference>
<evidence type="ECO:0000313" key="1">
    <source>
        <dbReference type="EMBL" id="GGC23911.1"/>
    </source>
</evidence>
<dbReference type="EMBL" id="BMKG01000038">
    <property type="protein sequence ID" value="GGC23911.1"/>
    <property type="molecule type" value="Genomic_DNA"/>
</dbReference>
<dbReference type="NCBIfam" id="NF040692">
    <property type="entry name" value="recomb_assoc"/>
    <property type="match status" value="1"/>
</dbReference>
<protein>
    <submittedName>
        <fullName evidence="2">Alpha/beta hydrolase</fullName>
    </submittedName>
</protein>
<dbReference type="RefSeq" id="WP_155472197.1">
    <property type="nucleotide sequence ID" value="NZ_BMKG01000038.1"/>
</dbReference>
<gene>
    <name evidence="1" type="ORF">GCM10011572_51780</name>
    <name evidence="2" type="ORF">GM672_19465</name>
</gene>
<proteinExistence type="predicted"/>
<comment type="caution">
    <text evidence="2">The sequence shown here is derived from an EMBL/GenBank/DDBJ whole genome shotgun (WGS) entry which is preliminary data.</text>
</comment>
<dbReference type="EMBL" id="WNKZ01000065">
    <property type="protein sequence ID" value="MTV54913.1"/>
    <property type="molecule type" value="Genomic_DNA"/>
</dbReference>
<dbReference type="AlphaFoldDB" id="A0A6I3T0H1"/>
<dbReference type="InterPro" id="IPR048061">
    <property type="entry name" value="GmtX-like"/>
</dbReference>
<reference evidence="2 3" key="3">
    <citation type="submission" date="2019-11" db="EMBL/GenBank/DDBJ databases">
        <title>Type strains purchased from KCTC, JCM and DSMZ.</title>
        <authorList>
            <person name="Lu H."/>
        </authorList>
    </citation>
    <scope>NUCLEOTIDE SEQUENCE [LARGE SCALE GENOMIC DNA]</scope>
    <source>
        <strain evidence="2 3">KCTC 52429</strain>
    </source>
</reference>
<evidence type="ECO:0000313" key="4">
    <source>
        <dbReference type="Proteomes" id="UP000622638"/>
    </source>
</evidence>
<evidence type="ECO:0000313" key="2">
    <source>
        <dbReference type="EMBL" id="MTV54913.1"/>
    </source>
</evidence>
<dbReference type="OrthoDB" id="3034762at2"/>
<evidence type="ECO:0000313" key="3">
    <source>
        <dbReference type="Proteomes" id="UP000430634"/>
    </source>
</evidence>
<reference evidence="4" key="2">
    <citation type="journal article" date="2019" name="Int. J. Syst. Evol. Microbiol.">
        <title>The Global Catalogue of Microorganisms (GCM) 10K type strain sequencing project: providing services to taxonomists for standard genome sequencing and annotation.</title>
        <authorList>
            <consortium name="The Broad Institute Genomics Platform"/>
            <consortium name="The Broad Institute Genome Sequencing Center for Infectious Disease"/>
            <person name="Wu L."/>
            <person name="Ma J."/>
        </authorList>
    </citation>
    <scope>NUCLEOTIDE SEQUENCE [LARGE SCALE GENOMIC DNA]</scope>
    <source>
        <strain evidence="4">CGMCC 1.15931</strain>
    </source>
</reference>
<sequence length="213" mass="22509">MAKIVPNDLLEALCNGAHPRKQQSLRLIYRLCEEQHDRGSSDFSIATIGRLSAAVGGPSAAAIRNKTGDDYKALIKLCAEAVGAKAKKAAAQKGSILDEILEGVSDPVLRARVGILLAELESARGQVTALRHLAGQTAVLHLGVPEAVPPDVVVPSAIELSKQEHNALERAIAPATLEHWGWVAEANGRVKTDAGQVVYPAGYLTAIQKVLGH</sequence>
<name>A0A6I3T0H1_9BURK</name>
<organism evidence="2 3">
    <name type="scientific">Pseudoduganella buxea</name>
    <dbReference type="NCBI Taxonomy" id="1949069"/>
    <lineage>
        <taxon>Bacteria</taxon>
        <taxon>Pseudomonadati</taxon>
        <taxon>Pseudomonadota</taxon>
        <taxon>Betaproteobacteria</taxon>
        <taxon>Burkholderiales</taxon>
        <taxon>Oxalobacteraceae</taxon>
        <taxon>Telluria group</taxon>
        <taxon>Pseudoduganella</taxon>
    </lineage>
</organism>
<dbReference type="Proteomes" id="UP000622638">
    <property type="component" value="Unassembled WGS sequence"/>
</dbReference>
<reference evidence="1" key="1">
    <citation type="journal article" date="2014" name="Int. J. Syst. Evol. Microbiol.">
        <title>Complete genome of a new Firmicutes species belonging to the dominant human colonic microbiota ('Ruminococcus bicirculans') reveals two chromosomes and a selective capacity to utilize plant glucans.</title>
        <authorList>
            <consortium name="NISC Comparative Sequencing Program"/>
            <person name="Wegmann U."/>
            <person name="Louis P."/>
            <person name="Goesmann A."/>
            <person name="Henrissat B."/>
            <person name="Duncan S.H."/>
            <person name="Flint H.J."/>
        </authorList>
    </citation>
    <scope>NUCLEOTIDE SEQUENCE</scope>
    <source>
        <strain evidence="1">CGMCC 1.15931</strain>
    </source>
</reference>
<keyword evidence="4" id="KW-1185">Reference proteome</keyword>
<dbReference type="Proteomes" id="UP000430634">
    <property type="component" value="Unassembled WGS sequence"/>
</dbReference>
<keyword evidence="2" id="KW-0378">Hydrolase</keyword>
<dbReference type="GO" id="GO:0016787">
    <property type="term" value="F:hydrolase activity"/>
    <property type="evidence" value="ECO:0007669"/>
    <property type="project" value="UniProtKB-KW"/>
</dbReference>
<accession>A0A6I3T0H1</accession>